<dbReference type="SUPFAM" id="SSF53098">
    <property type="entry name" value="Ribonuclease H-like"/>
    <property type="match status" value="1"/>
</dbReference>
<keyword evidence="3" id="KW-0540">Nuclease</keyword>
<dbReference type="InterPro" id="IPR043502">
    <property type="entry name" value="DNA/RNA_pol_sf"/>
</dbReference>
<evidence type="ECO:0000313" key="9">
    <source>
        <dbReference type="Proteomes" id="UP000257109"/>
    </source>
</evidence>
<dbReference type="PANTHER" id="PTHR37984:SF5">
    <property type="entry name" value="PROTEIN NYNRIN-LIKE"/>
    <property type="match status" value="1"/>
</dbReference>
<keyword evidence="9" id="KW-1185">Reference proteome</keyword>
<evidence type="ECO:0000256" key="1">
    <source>
        <dbReference type="ARBA" id="ARBA00022679"/>
    </source>
</evidence>
<feature type="domain" description="Integrase catalytic" evidence="7">
    <location>
        <begin position="190"/>
        <end position="317"/>
    </location>
</feature>
<dbReference type="Pfam" id="PF00665">
    <property type="entry name" value="rve"/>
    <property type="match status" value="1"/>
</dbReference>
<dbReference type="GO" id="GO:0003964">
    <property type="term" value="F:RNA-directed DNA polymerase activity"/>
    <property type="evidence" value="ECO:0007669"/>
    <property type="project" value="UniProtKB-KW"/>
</dbReference>
<evidence type="ECO:0000313" key="8">
    <source>
        <dbReference type="EMBL" id="RDX82873.1"/>
    </source>
</evidence>
<dbReference type="EMBL" id="QJKJ01007522">
    <property type="protein sequence ID" value="RDX82873.1"/>
    <property type="molecule type" value="Genomic_DNA"/>
</dbReference>
<dbReference type="GO" id="GO:0003676">
    <property type="term" value="F:nucleic acid binding"/>
    <property type="evidence" value="ECO:0007669"/>
    <property type="project" value="InterPro"/>
</dbReference>
<dbReference type="InterPro" id="IPR012337">
    <property type="entry name" value="RNaseH-like_sf"/>
</dbReference>
<evidence type="ECO:0000256" key="5">
    <source>
        <dbReference type="ARBA" id="ARBA00022801"/>
    </source>
</evidence>
<keyword evidence="1" id="KW-0808">Transferase</keyword>
<accession>A0A371FXU2</accession>
<dbReference type="GO" id="GO:0016787">
    <property type="term" value="F:hydrolase activity"/>
    <property type="evidence" value="ECO:0007669"/>
    <property type="project" value="UniProtKB-KW"/>
</dbReference>
<dbReference type="InterPro" id="IPR050951">
    <property type="entry name" value="Retrovirus_Pol_polyprotein"/>
</dbReference>
<dbReference type="GO" id="GO:0004519">
    <property type="term" value="F:endonuclease activity"/>
    <property type="evidence" value="ECO:0007669"/>
    <property type="project" value="UniProtKB-KW"/>
</dbReference>
<keyword evidence="6" id="KW-0695">RNA-directed DNA polymerase</keyword>
<dbReference type="InterPro" id="IPR036397">
    <property type="entry name" value="RNaseH_sf"/>
</dbReference>
<dbReference type="SUPFAM" id="SSF56672">
    <property type="entry name" value="DNA/RNA polymerases"/>
    <property type="match status" value="1"/>
</dbReference>
<feature type="non-terminal residue" evidence="8">
    <location>
        <position position="1"/>
    </location>
</feature>
<name>A0A371FXU2_MUCPR</name>
<evidence type="ECO:0000259" key="7">
    <source>
        <dbReference type="PROSITE" id="PS50994"/>
    </source>
</evidence>
<sequence>MTHHSALKAILGQRVEVDKQLHAIAYASRTMDLAQFNYTTTKKELLAIVFALDKFRSYLLGSKIIIFPDHAALWFLLKKSDAKLRLIRWMLLLQEFDIVIRDKNVSTIRIQAIQRKIESDAKCYISDNPYLWKLYNDQVIRSYYGSTRTSQKVLDSGFYWPTIFRDTHQFISSCEQCQKAEMAISRRHEMPQQPIVFCEVFDVWGIILWAHSPFPISNGYSYILLVVDYVSQWVEATATKTNDSKVVVDFVKSNIFYKFGMPKALISDQGSHFCNRGMSSLLEKYQVVHRVAATYHPQINSQAEVFNKEIKKILQKMANPSQKEVDSLRMLYGHTGQHTKLRYGCLPTGLSSELEELRLEAYENSQIYKQKVKQFHDSEILRKEFRVFQKVLLFNSRLKLIISKLRSR</sequence>
<dbReference type="InterPro" id="IPR041588">
    <property type="entry name" value="Integrase_H2C2"/>
</dbReference>
<gene>
    <name evidence="8" type="ORF">CR513_36282</name>
</gene>
<dbReference type="AlphaFoldDB" id="A0A371FXU2"/>
<protein>
    <submittedName>
        <fullName evidence="8">Mitochondrial protein</fullName>
    </submittedName>
</protein>
<keyword evidence="4" id="KW-0255">Endonuclease</keyword>
<dbReference type="OrthoDB" id="6758821at2759"/>
<dbReference type="Pfam" id="PF17917">
    <property type="entry name" value="RT_RNaseH"/>
    <property type="match status" value="1"/>
</dbReference>
<dbReference type="PROSITE" id="PS50994">
    <property type="entry name" value="INTEGRASE"/>
    <property type="match status" value="1"/>
</dbReference>
<evidence type="ECO:0000256" key="2">
    <source>
        <dbReference type="ARBA" id="ARBA00022695"/>
    </source>
</evidence>
<dbReference type="Proteomes" id="UP000257109">
    <property type="component" value="Unassembled WGS sequence"/>
</dbReference>
<reference evidence="8" key="1">
    <citation type="submission" date="2018-05" db="EMBL/GenBank/DDBJ databases">
        <title>Draft genome of Mucuna pruriens seed.</title>
        <authorList>
            <person name="Nnadi N.E."/>
            <person name="Vos R."/>
            <person name="Hasami M.H."/>
            <person name="Devisetty U.K."/>
            <person name="Aguiy J.C."/>
        </authorList>
    </citation>
    <scope>NUCLEOTIDE SEQUENCE [LARGE SCALE GENOMIC DNA]</scope>
    <source>
        <strain evidence="8">JCA_2017</strain>
    </source>
</reference>
<evidence type="ECO:0000256" key="3">
    <source>
        <dbReference type="ARBA" id="ARBA00022722"/>
    </source>
</evidence>
<dbReference type="PANTHER" id="PTHR37984">
    <property type="entry name" value="PROTEIN CBG26694"/>
    <property type="match status" value="1"/>
</dbReference>
<dbReference type="CDD" id="cd09274">
    <property type="entry name" value="RNase_HI_RT_Ty3"/>
    <property type="match status" value="1"/>
</dbReference>
<dbReference type="GO" id="GO:0015074">
    <property type="term" value="P:DNA integration"/>
    <property type="evidence" value="ECO:0007669"/>
    <property type="project" value="InterPro"/>
</dbReference>
<dbReference type="Gene3D" id="3.30.420.10">
    <property type="entry name" value="Ribonuclease H-like superfamily/Ribonuclease H"/>
    <property type="match status" value="1"/>
</dbReference>
<dbReference type="InterPro" id="IPR001584">
    <property type="entry name" value="Integrase_cat-core"/>
</dbReference>
<dbReference type="Pfam" id="PF17921">
    <property type="entry name" value="Integrase_H2C2"/>
    <property type="match status" value="1"/>
</dbReference>
<evidence type="ECO:0000256" key="6">
    <source>
        <dbReference type="ARBA" id="ARBA00022918"/>
    </source>
</evidence>
<evidence type="ECO:0000256" key="4">
    <source>
        <dbReference type="ARBA" id="ARBA00022759"/>
    </source>
</evidence>
<comment type="caution">
    <text evidence="8">The sequence shown here is derived from an EMBL/GenBank/DDBJ whole genome shotgun (WGS) entry which is preliminary data.</text>
</comment>
<organism evidence="8 9">
    <name type="scientific">Mucuna pruriens</name>
    <name type="common">Velvet bean</name>
    <name type="synonym">Dolichos pruriens</name>
    <dbReference type="NCBI Taxonomy" id="157652"/>
    <lineage>
        <taxon>Eukaryota</taxon>
        <taxon>Viridiplantae</taxon>
        <taxon>Streptophyta</taxon>
        <taxon>Embryophyta</taxon>
        <taxon>Tracheophyta</taxon>
        <taxon>Spermatophyta</taxon>
        <taxon>Magnoliopsida</taxon>
        <taxon>eudicotyledons</taxon>
        <taxon>Gunneridae</taxon>
        <taxon>Pentapetalae</taxon>
        <taxon>rosids</taxon>
        <taxon>fabids</taxon>
        <taxon>Fabales</taxon>
        <taxon>Fabaceae</taxon>
        <taxon>Papilionoideae</taxon>
        <taxon>50 kb inversion clade</taxon>
        <taxon>NPAAA clade</taxon>
        <taxon>indigoferoid/millettioid clade</taxon>
        <taxon>Phaseoleae</taxon>
        <taxon>Mucuna</taxon>
    </lineage>
</organism>
<keyword evidence="2" id="KW-0548">Nucleotidyltransferase</keyword>
<dbReference type="Gene3D" id="1.10.340.70">
    <property type="match status" value="1"/>
</dbReference>
<keyword evidence="5" id="KW-0378">Hydrolase</keyword>
<dbReference type="InterPro" id="IPR041373">
    <property type="entry name" value="RT_RNaseH"/>
</dbReference>
<proteinExistence type="predicted"/>